<reference evidence="1 2" key="1">
    <citation type="submission" date="2023-02" db="EMBL/GenBank/DDBJ databases">
        <title>Dictyobacter halimunensis sp. nov., a new member of the class Ktedonobacteria from forest soil in a geothermal area.</title>
        <authorList>
            <person name="Rachmania M.K."/>
            <person name="Ningsih F."/>
            <person name="Sakai Y."/>
            <person name="Yabe S."/>
            <person name="Yokota A."/>
            <person name="Sjamsuridzal W."/>
        </authorList>
    </citation>
    <scope>NUCLEOTIDE SEQUENCE [LARGE SCALE GENOMIC DNA]</scope>
    <source>
        <strain evidence="1 2">S3.2.2.5</strain>
    </source>
</reference>
<keyword evidence="2" id="KW-1185">Reference proteome</keyword>
<name>A0ABQ6G3M8_9CHLR</name>
<comment type="caution">
    <text evidence="1">The sequence shown here is derived from an EMBL/GenBank/DDBJ whole genome shotgun (WGS) entry which is preliminary data.</text>
</comment>
<organism evidence="1 2">
    <name type="scientific">Dictyobacter halimunensis</name>
    <dbReference type="NCBI Taxonomy" id="3026934"/>
    <lineage>
        <taxon>Bacteria</taxon>
        <taxon>Bacillati</taxon>
        <taxon>Chloroflexota</taxon>
        <taxon>Ktedonobacteria</taxon>
        <taxon>Ktedonobacterales</taxon>
        <taxon>Dictyobacteraceae</taxon>
        <taxon>Dictyobacter</taxon>
    </lineage>
</organism>
<protein>
    <submittedName>
        <fullName evidence="1">Uncharacterized protein</fullName>
    </submittedName>
</protein>
<dbReference type="Proteomes" id="UP001344906">
    <property type="component" value="Unassembled WGS sequence"/>
</dbReference>
<accession>A0ABQ6G3M8</accession>
<evidence type="ECO:0000313" key="2">
    <source>
        <dbReference type="Proteomes" id="UP001344906"/>
    </source>
</evidence>
<sequence length="64" mass="7306">MIKRVHENVIAHLPDQKEQELLKLVRGAPVLKRQAYGQARFDVLRKQIPHAPDKVSLAHPLGLH</sequence>
<proteinExistence type="predicted"/>
<gene>
    <name evidence="1" type="ORF">KDH_66660</name>
</gene>
<dbReference type="EMBL" id="BSRI01000002">
    <property type="protein sequence ID" value="GLV59842.1"/>
    <property type="molecule type" value="Genomic_DNA"/>
</dbReference>
<evidence type="ECO:0000313" key="1">
    <source>
        <dbReference type="EMBL" id="GLV59842.1"/>
    </source>
</evidence>